<keyword evidence="1" id="KW-1133">Transmembrane helix</keyword>
<keyword evidence="1" id="KW-0812">Transmembrane</keyword>
<keyword evidence="1" id="KW-0472">Membrane</keyword>
<keyword evidence="3" id="KW-1185">Reference proteome</keyword>
<feature type="transmembrane region" description="Helical" evidence="1">
    <location>
        <begin position="12"/>
        <end position="39"/>
    </location>
</feature>
<sequence length="228" mass="22680">MATGFFDEAPSATALAAALSATGFFAAVAFFTTVLVTAASLAPDFFAADFFAVVAVTALFPSAADFFPSGPSGPPSSSPRPFLTAAFFGASGFPAAPAPTCFPEAGSLPAGLLPAAGFVPAVPEADFPPAVPAVDGFAVAFFAAAPRGATASAAAFPEAVLRAAGLPAAVRVPEVPAFSALRTFPTFPTDDFLVPDFTDTFPAPPVDAEAAACTARARPAPDFRPAGA</sequence>
<reference evidence="3" key="1">
    <citation type="journal article" date="2019" name="Int. J. Syst. Evol. Microbiol.">
        <title>The Global Catalogue of Microorganisms (GCM) 10K type strain sequencing project: providing services to taxonomists for standard genome sequencing and annotation.</title>
        <authorList>
            <consortium name="The Broad Institute Genomics Platform"/>
            <consortium name="The Broad Institute Genome Sequencing Center for Infectious Disease"/>
            <person name="Wu L."/>
            <person name="Ma J."/>
        </authorList>
    </citation>
    <scope>NUCLEOTIDE SEQUENCE [LARGE SCALE GENOMIC DNA]</scope>
    <source>
        <strain evidence="3">JCM 16578</strain>
    </source>
</reference>
<feature type="transmembrane region" description="Helical" evidence="1">
    <location>
        <begin position="45"/>
        <end position="67"/>
    </location>
</feature>
<evidence type="ECO:0000313" key="3">
    <source>
        <dbReference type="Proteomes" id="UP001501563"/>
    </source>
</evidence>
<dbReference type="EMBL" id="BAAAZA010000005">
    <property type="protein sequence ID" value="GAA3858918.1"/>
    <property type="molecule type" value="Genomic_DNA"/>
</dbReference>
<organism evidence="2 3">
    <name type="scientific">Streptomyces lannensis</name>
    <dbReference type="NCBI Taxonomy" id="766498"/>
    <lineage>
        <taxon>Bacteria</taxon>
        <taxon>Bacillati</taxon>
        <taxon>Actinomycetota</taxon>
        <taxon>Actinomycetes</taxon>
        <taxon>Kitasatosporales</taxon>
        <taxon>Streptomycetaceae</taxon>
        <taxon>Streptomyces</taxon>
    </lineage>
</organism>
<accession>A0ABP7JY59</accession>
<name>A0ABP7JY59_9ACTN</name>
<dbReference type="Proteomes" id="UP001501563">
    <property type="component" value="Unassembled WGS sequence"/>
</dbReference>
<protein>
    <submittedName>
        <fullName evidence="2">Uncharacterized protein</fullName>
    </submittedName>
</protein>
<evidence type="ECO:0000313" key="2">
    <source>
        <dbReference type="EMBL" id="GAA3858918.1"/>
    </source>
</evidence>
<proteinExistence type="predicted"/>
<gene>
    <name evidence="2" type="ORF">GCM10022207_23130</name>
</gene>
<comment type="caution">
    <text evidence="2">The sequence shown here is derived from an EMBL/GenBank/DDBJ whole genome shotgun (WGS) entry which is preliminary data.</text>
</comment>
<evidence type="ECO:0000256" key="1">
    <source>
        <dbReference type="SAM" id="Phobius"/>
    </source>
</evidence>